<dbReference type="Gene3D" id="3.40.50.1820">
    <property type="entry name" value="alpha/beta hydrolase"/>
    <property type="match status" value="1"/>
</dbReference>
<dbReference type="Proteomes" id="UP001359886">
    <property type="component" value="Unassembled WGS sequence"/>
</dbReference>
<dbReference type="EMBL" id="JAZHOG010000002">
    <property type="protein sequence ID" value="MEJ8566730.1"/>
    <property type="molecule type" value="Genomic_DNA"/>
</dbReference>
<protein>
    <submittedName>
        <fullName evidence="2">Haloalkane dehalogenase</fullName>
    </submittedName>
</protein>
<evidence type="ECO:0000313" key="3">
    <source>
        <dbReference type="Proteomes" id="UP001359886"/>
    </source>
</evidence>
<dbReference type="PRINTS" id="PR00412">
    <property type="entry name" value="EPOXHYDRLASE"/>
</dbReference>
<dbReference type="PANTHER" id="PTHR43194:SF2">
    <property type="entry name" value="PEROXISOMAL MEMBRANE PROTEIN LPX1"/>
    <property type="match status" value="1"/>
</dbReference>
<keyword evidence="3" id="KW-1185">Reference proteome</keyword>
<dbReference type="PANTHER" id="PTHR43194">
    <property type="entry name" value="HYDROLASE ALPHA/BETA FOLD FAMILY"/>
    <property type="match status" value="1"/>
</dbReference>
<dbReference type="RefSeq" id="WP_354694052.1">
    <property type="nucleotide sequence ID" value="NZ_JAZHOG010000002.1"/>
</dbReference>
<dbReference type="PRINTS" id="PR00111">
    <property type="entry name" value="ABHYDROLASE"/>
</dbReference>
<dbReference type="InterPro" id="IPR000639">
    <property type="entry name" value="Epox_hydrolase-like"/>
</dbReference>
<evidence type="ECO:0000259" key="1">
    <source>
        <dbReference type="Pfam" id="PF00561"/>
    </source>
</evidence>
<proteinExistence type="predicted"/>
<dbReference type="SUPFAM" id="SSF53474">
    <property type="entry name" value="alpha/beta-Hydrolases"/>
    <property type="match status" value="1"/>
</dbReference>
<dbReference type="GO" id="GO:0003824">
    <property type="term" value="F:catalytic activity"/>
    <property type="evidence" value="ECO:0007669"/>
    <property type="project" value="InterPro"/>
</dbReference>
<evidence type="ECO:0000313" key="2">
    <source>
        <dbReference type="EMBL" id="MEJ8566730.1"/>
    </source>
</evidence>
<comment type="caution">
    <text evidence="2">The sequence shown here is derived from an EMBL/GenBank/DDBJ whole genome shotgun (WGS) entry which is preliminary data.</text>
</comment>
<organism evidence="2 3">
    <name type="scientific">Elongatibacter sediminis</name>
    <dbReference type="NCBI Taxonomy" id="3119006"/>
    <lineage>
        <taxon>Bacteria</taxon>
        <taxon>Pseudomonadati</taxon>
        <taxon>Pseudomonadota</taxon>
        <taxon>Gammaproteobacteria</taxon>
        <taxon>Chromatiales</taxon>
        <taxon>Wenzhouxiangellaceae</taxon>
        <taxon>Elongatibacter</taxon>
    </lineage>
</organism>
<accession>A0AAW9RD17</accession>
<sequence>MPVLRTPDSRFSNLPEFPFEPHYREIEDPRLGSLRVHYLDEGPADGETILCLHGEPTWCYLYRKMIPIFVEAGFRVLAPDLVGFGRSDKPAAREDYSYASHVRWMADWLAAVDPGPVTLLGQDWGGMIGLRLLAEHPQRFARVSLSNTGLPTGDHAFSEAFLRWRDFSQQDPDFDIAYIVNLFDRGDLSDAEKEAYRAPFPDDSYKAGARQFPMLVPVTPDDPAAADQRRAWQVLTRLETPMLLCFSDADPITGGADAPFRKLVPGAAGQPHCTLAGRHFIQEENGPAWARAVIDWIRAG</sequence>
<reference evidence="2 3" key="1">
    <citation type="submission" date="2024-02" db="EMBL/GenBank/DDBJ databases">
        <title>A novel Wenzhouxiangellaceae bacterium, isolated from coastal sediments.</title>
        <authorList>
            <person name="Du Z.-J."/>
            <person name="Ye Y.-Q."/>
            <person name="Zhang X.-Y."/>
        </authorList>
    </citation>
    <scope>NUCLEOTIDE SEQUENCE [LARGE SCALE GENOMIC DNA]</scope>
    <source>
        <strain evidence="2 3">CH-27</strain>
    </source>
</reference>
<dbReference type="InterPro" id="IPR050228">
    <property type="entry name" value="Carboxylesterase_BioH"/>
</dbReference>
<dbReference type="Pfam" id="PF00561">
    <property type="entry name" value="Abhydrolase_1"/>
    <property type="match status" value="1"/>
</dbReference>
<feature type="domain" description="AB hydrolase-1" evidence="1">
    <location>
        <begin position="48"/>
        <end position="165"/>
    </location>
</feature>
<dbReference type="InterPro" id="IPR029058">
    <property type="entry name" value="AB_hydrolase_fold"/>
</dbReference>
<dbReference type="AlphaFoldDB" id="A0AAW9RD17"/>
<gene>
    <name evidence="2" type="ORF">V3330_03730</name>
</gene>
<dbReference type="NCBIfam" id="NF002043">
    <property type="entry name" value="PRK00870.1"/>
    <property type="match status" value="1"/>
</dbReference>
<dbReference type="InterPro" id="IPR000073">
    <property type="entry name" value="AB_hydrolase_1"/>
</dbReference>
<name>A0AAW9RD17_9GAMM</name>